<evidence type="ECO:0000256" key="2">
    <source>
        <dbReference type="ARBA" id="ARBA00022475"/>
    </source>
</evidence>
<feature type="transmembrane region" description="Helical" evidence="6">
    <location>
        <begin position="304"/>
        <end position="324"/>
    </location>
</feature>
<comment type="caution">
    <text evidence="7">The sequence shown here is derived from an EMBL/GenBank/DDBJ whole genome shotgun (WGS) entry which is preliminary data.</text>
</comment>
<dbReference type="PANTHER" id="PTHR30250:SF26">
    <property type="entry name" value="PSMA PROTEIN"/>
    <property type="match status" value="1"/>
</dbReference>
<dbReference type="PANTHER" id="PTHR30250">
    <property type="entry name" value="PST FAMILY PREDICTED COLANIC ACID TRANSPORTER"/>
    <property type="match status" value="1"/>
</dbReference>
<evidence type="ECO:0000256" key="1">
    <source>
        <dbReference type="ARBA" id="ARBA00004651"/>
    </source>
</evidence>
<feature type="transmembrane region" description="Helical" evidence="6">
    <location>
        <begin position="24"/>
        <end position="44"/>
    </location>
</feature>
<proteinExistence type="predicted"/>
<dbReference type="InterPro" id="IPR050833">
    <property type="entry name" value="Poly_Biosynth_Transport"/>
</dbReference>
<feature type="transmembrane region" description="Helical" evidence="6">
    <location>
        <begin position="56"/>
        <end position="79"/>
    </location>
</feature>
<evidence type="ECO:0000256" key="4">
    <source>
        <dbReference type="ARBA" id="ARBA00022989"/>
    </source>
</evidence>
<feature type="transmembrane region" description="Helical" evidence="6">
    <location>
        <begin position="241"/>
        <end position="258"/>
    </location>
</feature>
<protein>
    <recommendedName>
        <fullName evidence="9">Polysaccharide biosynthesis protein C-terminal domain-containing protein</fullName>
    </recommendedName>
</protein>
<evidence type="ECO:0000256" key="5">
    <source>
        <dbReference type="ARBA" id="ARBA00023136"/>
    </source>
</evidence>
<accession>A0ABV2TYZ9</accession>
<keyword evidence="5 6" id="KW-0472">Membrane</keyword>
<evidence type="ECO:0000256" key="6">
    <source>
        <dbReference type="SAM" id="Phobius"/>
    </source>
</evidence>
<keyword evidence="4 6" id="KW-1133">Transmembrane helix</keyword>
<keyword evidence="2" id="KW-1003">Cell membrane</keyword>
<feature type="transmembrane region" description="Helical" evidence="6">
    <location>
        <begin position="214"/>
        <end position="235"/>
    </location>
</feature>
<evidence type="ECO:0000256" key="3">
    <source>
        <dbReference type="ARBA" id="ARBA00022692"/>
    </source>
</evidence>
<organism evidence="7 8">
    <name type="scientific">Sediminicola luteus</name>
    <dbReference type="NCBI Taxonomy" id="319238"/>
    <lineage>
        <taxon>Bacteria</taxon>
        <taxon>Pseudomonadati</taxon>
        <taxon>Bacteroidota</taxon>
        <taxon>Flavobacteriia</taxon>
        <taxon>Flavobacteriales</taxon>
        <taxon>Flavobacteriaceae</taxon>
        <taxon>Sediminicola</taxon>
    </lineage>
</organism>
<comment type="subcellular location">
    <subcellularLocation>
        <location evidence="1">Cell membrane</location>
        <topology evidence="1">Multi-pass membrane protein</topology>
    </subcellularLocation>
</comment>
<dbReference type="Proteomes" id="UP001549773">
    <property type="component" value="Unassembled WGS sequence"/>
</dbReference>
<feature type="transmembrane region" description="Helical" evidence="6">
    <location>
        <begin position="336"/>
        <end position="357"/>
    </location>
</feature>
<feature type="transmembrane region" description="Helical" evidence="6">
    <location>
        <begin position="85"/>
        <end position="102"/>
    </location>
</feature>
<dbReference type="EMBL" id="JBEWYP010000006">
    <property type="protein sequence ID" value="MET7030080.1"/>
    <property type="molecule type" value="Genomic_DNA"/>
</dbReference>
<gene>
    <name evidence="7" type="ORF">ABXZ32_11775</name>
</gene>
<reference evidence="7 8" key="1">
    <citation type="submission" date="2024-07" db="EMBL/GenBank/DDBJ databases">
        <title>The genome sequence of type strain Sediminicola luteus GDMCC 1.2596T.</title>
        <authorList>
            <person name="Liu Y."/>
        </authorList>
    </citation>
    <scope>NUCLEOTIDE SEQUENCE [LARGE SCALE GENOMIC DNA]</scope>
    <source>
        <strain evidence="7 8">GDMCC 1.2596</strain>
    </source>
</reference>
<evidence type="ECO:0008006" key="9">
    <source>
        <dbReference type="Google" id="ProtNLM"/>
    </source>
</evidence>
<sequence length="417" mass="46310">MLLLEGAGFFLFNGVLEIPENRLYAAKVIFQCMVLSTFFGILSVPYNAVINAHENMFLVAVLGVLEALIKLGIALYVTNTSFDKLISYGSLMAVMAIILLLIRRVYCHLKYNEVTINVKKYFDRSLFKEMGSFAGWSFLGSSSSMIANYGQGIVLNMFFGPRVNAAQGIANQVSGQLSAFSTTMLSALNPGIAKSEGAGKRGSMLKMTAMGSKMSFFLLSFMCIPVLIEMPYILGLWLKDVPAYAVVFCRLLLIKNLIEQLSIPVSTSIKAVGNIRDFQIASSILTFFPLIISFGFFFLGYPPYFLYVVFIGYAILNSGLIFKYGNKYCGLALWSFIKNVVLRCVFSFLAVLLLSLIPQLVLDEDGIRLLIVTGSSGLFFIIIVYVIGFNKQEKNWLNMLLKSFAISLKEKLSIVKI</sequence>
<evidence type="ECO:0000313" key="8">
    <source>
        <dbReference type="Proteomes" id="UP001549773"/>
    </source>
</evidence>
<keyword evidence="3 6" id="KW-0812">Transmembrane</keyword>
<evidence type="ECO:0000313" key="7">
    <source>
        <dbReference type="EMBL" id="MET7030080.1"/>
    </source>
</evidence>
<feature type="transmembrane region" description="Helical" evidence="6">
    <location>
        <begin position="369"/>
        <end position="389"/>
    </location>
</feature>
<name>A0ABV2TYZ9_9FLAO</name>
<keyword evidence="8" id="KW-1185">Reference proteome</keyword>
<feature type="transmembrane region" description="Helical" evidence="6">
    <location>
        <begin position="278"/>
        <end position="298"/>
    </location>
</feature>